<gene>
    <name evidence="1" type="ORF">BS1321_00230</name>
</gene>
<organism evidence="1 2">
    <name type="scientific">Peribacillus simplex NBRC 15720 = DSM 1321</name>
    <dbReference type="NCBI Taxonomy" id="1349754"/>
    <lineage>
        <taxon>Bacteria</taxon>
        <taxon>Bacillati</taxon>
        <taxon>Bacillota</taxon>
        <taxon>Bacilli</taxon>
        <taxon>Bacillales</taxon>
        <taxon>Bacillaceae</taxon>
        <taxon>Peribacillus</taxon>
    </lineage>
</organism>
<evidence type="ECO:0000313" key="2">
    <source>
        <dbReference type="Proteomes" id="UP000214618"/>
    </source>
</evidence>
<evidence type="ECO:0000313" key="1">
    <source>
        <dbReference type="EMBL" id="ASS92538.1"/>
    </source>
</evidence>
<dbReference type="Proteomes" id="UP000214618">
    <property type="component" value="Chromosome"/>
</dbReference>
<protein>
    <submittedName>
        <fullName evidence="1">Uncharacterized protein</fullName>
    </submittedName>
</protein>
<dbReference type="SUPFAM" id="SSF54427">
    <property type="entry name" value="NTF2-like"/>
    <property type="match status" value="1"/>
</dbReference>
<dbReference type="GeneID" id="56471152"/>
<accession>A0A223EBB5</accession>
<dbReference type="EMBL" id="CP017704">
    <property type="protein sequence ID" value="ASS92538.1"/>
    <property type="molecule type" value="Genomic_DNA"/>
</dbReference>
<reference evidence="1 2" key="1">
    <citation type="submission" date="2016-10" db="EMBL/GenBank/DDBJ databases">
        <title>The whole genome sequencing and assembly of Bacillus simplex DSM 1321 strain.</title>
        <authorList>
            <person name="Park M.-K."/>
            <person name="Lee Y.-J."/>
            <person name="Yi H."/>
            <person name="Bahn Y.-S."/>
            <person name="Kim J.F."/>
            <person name="Lee D.-W."/>
        </authorList>
    </citation>
    <scope>NUCLEOTIDE SEQUENCE [LARGE SCALE GENOMIC DNA]</scope>
    <source>
        <strain evidence="1 2">DSM 1321</strain>
    </source>
</reference>
<dbReference type="AlphaFoldDB" id="A0A223EBB5"/>
<name>A0A223EBB5_9BACI</name>
<dbReference type="OrthoDB" id="870676at2"/>
<dbReference type="InterPro" id="IPR032710">
    <property type="entry name" value="NTF2-like_dom_sf"/>
</dbReference>
<proteinExistence type="predicted"/>
<dbReference type="RefSeq" id="WP_063236489.1">
    <property type="nucleotide sequence ID" value="NZ_BCVO01000057.1"/>
</dbReference>
<sequence>MDISSREKIREHAARDIAHRWFAYFEGKNKTVNRQLEILSDDIKILHASSYLLAYGRDSAAEWVANVPEEVDSHFIKEFIYNPLSEDLAEVRMKVAYQVIQADNQIGGAIIHYQTLVTFTEDNLALFKFINKTPAEHNPNKVFADSYQENRIHSLIYRWIYLRETFNPEGIKELLVNDGQPFIFSERKDVKNYEEWTNFMEQLSAQTQYGHYEIESIDTETVSDNQVLVEIKATWKRVIKGEVLSSSVQYKLKLQDSGERYLKIVDLQE</sequence>